<dbReference type="GO" id="GO:0031177">
    <property type="term" value="F:phosphopantetheine binding"/>
    <property type="evidence" value="ECO:0007669"/>
    <property type="project" value="TreeGrafter"/>
</dbReference>
<name>A0A820BIK5_9BILA</name>
<sequence>AAIEQEMPMTAASIFWHETLYDCNLDQSLQLPFDRYRLADEHRTGRGISVSFNFGEDLSRAFLTYSSSNGITPEQLLLASYFAFLFKLTNGESDLCIGMNTDGRYKEELMLVIGMMAIEMIGAVYCPLSPRDPEHRLYMLVEQTQSRLVLTHHLTNNKFTDNIFSIDIDAVLTDNPVESDVDFYRTSNIVITSDNIAYIIFTSGSTGMPKAVGRKLGY</sequence>
<dbReference type="InterPro" id="IPR000873">
    <property type="entry name" value="AMP-dep_synth/lig_dom"/>
</dbReference>
<accession>A0A820BIK5</accession>
<dbReference type="Gene3D" id="3.40.50.980">
    <property type="match status" value="1"/>
</dbReference>
<dbReference type="SUPFAM" id="SSF56801">
    <property type="entry name" value="Acetyl-CoA synthetase-like"/>
    <property type="match status" value="1"/>
</dbReference>
<dbReference type="InterPro" id="IPR020845">
    <property type="entry name" value="AMP-binding_CS"/>
</dbReference>
<dbReference type="GO" id="GO:0005737">
    <property type="term" value="C:cytoplasm"/>
    <property type="evidence" value="ECO:0007669"/>
    <property type="project" value="TreeGrafter"/>
</dbReference>
<dbReference type="PANTHER" id="PTHR45527:SF1">
    <property type="entry name" value="FATTY ACID SYNTHASE"/>
    <property type="match status" value="1"/>
</dbReference>
<feature type="domain" description="AMP-dependent synthetase/ligase" evidence="1">
    <location>
        <begin position="111"/>
        <end position="212"/>
    </location>
</feature>
<feature type="non-terminal residue" evidence="2">
    <location>
        <position position="1"/>
    </location>
</feature>
<protein>
    <recommendedName>
        <fullName evidence="1">AMP-dependent synthetase/ligase domain-containing protein</fullName>
    </recommendedName>
</protein>
<dbReference type="EMBL" id="CAJOBD010014580">
    <property type="protein sequence ID" value="CAF4201259.1"/>
    <property type="molecule type" value="Genomic_DNA"/>
</dbReference>
<dbReference type="PANTHER" id="PTHR45527">
    <property type="entry name" value="NONRIBOSOMAL PEPTIDE SYNTHETASE"/>
    <property type="match status" value="1"/>
</dbReference>
<evidence type="ECO:0000313" key="3">
    <source>
        <dbReference type="Proteomes" id="UP000663836"/>
    </source>
</evidence>
<dbReference type="Proteomes" id="UP000663836">
    <property type="component" value="Unassembled WGS sequence"/>
</dbReference>
<dbReference type="Pfam" id="PF00501">
    <property type="entry name" value="AMP-binding"/>
    <property type="match status" value="1"/>
</dbReference>
<dbReference type="SUPFAM" id="SSF52777">
    <property type="entry name" value="CoA-dependent acyltransferases"/>
    <property type="match status" value="1"/>
</dbReference>
<evidence type="ECO:0000313" key="2">
    <source>
        <dbReference type="EMBL" id="CAF4201259.1"/>
    </source>
</evidence>
<dbReference type="AlphaFoldDB" id="A0A820BIK5"/>
<reference evidence="2" key="1">
    <citation type="submission" date="2021-02" db="EMBL/GenBank/DDBJ databases">
        <authorList>
            <person name="Nowell W R."/>
        </authorList>
    </citation>
    <scope>NUCLEOTIDE SEQUENCE</scope>
</reference>
<comment type="caution">
    <text evidence="2">The sequence shown here is derived from an EMBL/GenBank/DDBJ whole genome shotgun (WGS) entry which is preliminary data.</text>
</comment>
<evidence type="ECO:0000259" key="1">
    <source>
        <dbReference type="Pfam" id="PF00501"/>
    </source>
</evidence>
<gene>
    <name evidence="2" type="ORF">JBS370_LOCUS36534</name>
</gene>
<organism evidence="2 3">
    <name type="scientific">Rotaria sordida</name>
    <dbReference type="NCBI Taxonomy" id="392033"/>
    <lineage>
        <taxon>Eukaryota</taxon>
        <taxon>Metazoa</taxon>
        <taxon>Spiralia</taxon>
        <taxon>Gnathifera</taxon>
        <taxon>Rotifera</taxon>
        <taxon>Eurotatoria</taxon>
        <taxon>Bdelloidea</taxon>
        <taxon>Philodinida</taxon>
        <taxon>Philodinidae</taxon>
        <taxon>Rotaria</taxon>
    </lineage>
</organism>
<dbReference type="GO" id="GO:0043041">
    <property type="term" value="P:amino acid activation for nonribosomal peptide biosynthetic process"/>
    <property type="evidence" value="ECO:0007669"/>
    <property type="project" value="TreeGrafter"/>
</dbReference>
<dbReference type="GO" id="GO:0044550">
    <property type="term" value="P:secondary metabolite biosynthetic process"/>
    <property type="evidence" value="ECO:0007669"/>
    <property type="project" value="TreeGrafter"/>
</dbReference>
<proteinExistence type="predicted"/>
<dbReference type="PROSITE" id="PS00455">
    <property type="entry name" value="AMP_BINDING"/>
    <property type="match status" value="1"/>
</dbReference>